<name>A0AAJ0F9Y6_9PEZI</name>
<dbReference type="AlphaFoldDB" id="A0AAJ0F9Y6"/>
<evidence type="ECO:0000313" key="3">
    <source>
        <dbReference type="EMBL" id="KAK1753644.1"/>
    </source>
</evidence>
<evidence type="ECO:0000313" key="4">
    <source>
        <dbReference type="Proteomes" id="UP001239445"/>
    </source>
</evidence>
<dbReference type="PANTHER" id="PTHR31642">
    <property type="entry name" value="TRICHOTHECENE 3-O-ACETYLTRANSFERASE"/>
    <property type="match status" value="1"/>
</dbReference>
<dbReference type="Pfam" id="PF22664">
    <property type="entry name" value="TRI-like_N"/>
    <property type="match status" value="1"/>
</dbReference>
<protein>
    <recommendedName>
        <fullName evidence="2">Trichothecene 3-O-acetyltransferase-like N-terminal domain-containing protein</fullName>
    </recommendedName>
</protein>
<comment type="caution">
    <text evidence="3">The sequence shown here is derived from an EMBL/GenBank/DDBJ whole genome shotgun (WGS) entry which is preliminary data.</text>
</comment>
<dbReference type="InterPro" id="IPR054710">
    <property type="entry name" value="Tri101-like_N"/>
</dbReference>
<gene>
    <name evidence="3" type="ORF">QBC47DRAFT_403987</name>
</gene>
<accession>A0AAJ0F9Y6</accession>
<proteinExistence type="predicted"/>
<reference evidence="3" key="1">
    <citation type="submission" date="2023-06" db="EMBL/GenBank/DDBJ databases">
        <title>Genome-scale phylogeny and comparative genomics of the fungal order Sordariales.</title>
        <authorList>
            <consortium name="Lawrence Berkeley National Laboratory"/>
            <person name="Hensen N."/>
            <person name="Bonometti L."/>
            <person name="Westerberg I."/>
            <person name="Brannstrom I.O."/>
            <person name="Guillou S."/>
            <person name="Cros-Aarteil S."/>
            <person name="Calhoun S."/>
            <person name="Haridas S."/>
            <person name="Kuo A."/>
            <person name="Mondo S."/>
            <person name="Pangilinan J."/>
            <person name="Riley R."/>
            <person name="Labutti K."/>
            <person name="Andreopoulos B."/>
            <person name="Lipzen A."/>
            <person name="Chen C."/>
            <person name="Yanf M."/>
            <person name="Daum C."/>
            <person name="Ng V."/>
            <person name="Clum A."/>
            <person name="Steindorff A."/>
            <person name="Ohm R."/>
            <person name="Martin F."/>
            <person name="Silar P."/>
            <person name="Natvig D."/>
            <person name="Lalanne C."/>
            <person name="Gautier V."/>
            <person name="Ament-Velasquez S.L."/>
            <person name="Kruys A."/>
            <person name="Hutchinson M.I."/>
            <person name="Powell A.J."/>
            <person name="Barry K."/>
            <person name="Miller A.N."/>
            <person name="Grigoriev I.V."/>
            <person name="Debuchy R."/>
            <person name="Gladieux P."/>
            <person name="Thoren M.H."/>
            <person name="Johannesson H."/>
        </authorList>
    </citation>
    <scope>NUCLEOTIDE SEQUENCE</scope>
    <source>
        <strain evidence="3">PSN4</strain>
    </source>
</reference>
<dbReference type="InterPro" id="IPR050317">
    <property type="entry name" value="Plant_Fungal_Acyltransferase"/>
</dbReference>
<evidence type="ECO:0000259" key="2">
    <source>
        <dbReference type="Pfam" id="PF22664"/>
    </source>
</evidence>
<dbReference type="Gene3D" id="3.30.559.10">
    <property type="entry name" value="Chloramphenicol acetyltransferase-like domain"/>
    <property type="match status" value="2"/>
</dbReference>
<dbReference type="Pfam" id="PF02458">
    <property type="entry name" value="Transferase"/>
    <property type="match status" value="1"/>
</dbReference>
<dbReference type="Proteomes" id="UP001239445">
    <property type="component" value="Unassembled WGS sequence"/>
</dbReference>
<dbReference type="EMBL" id="MU839837">
    <property type="protein sequence ID" value="KAK1753644.1"/>
    <property type="molecule type" value="Genomic_DNA"/>
</dbReference>
<organism evidence="3 4">
    <name type="scientific">Echria macrotheca</name>
    <dbReference type="NCBI Taxonomy" id="438768"/>
    <lineage>
        <taxon>Eukaryota</taxon>
        <taxon>Fungi</taxon>
        <taxon>Dikarya</taxon>
        <taxon>Ascomycota</taxon>
        <taxon>Pezizomycotina</taxon>
        <taxon>Sordariomycetes</taxon>
        <taxon>Sordariomycetidae</taxon>
        <taxon>Sordariales</taxon>
        <taxon>Schizotheciaceae</taxon>
        <taxon>Echria</taxon>
    </lineage>
</organism>
<dbReference type="PANTHER" id="PTHR31642:SF310">
    <property type="entry name" value="FATTY ALCOHOL:CAFFEOYL-COA ACYLTRANSFERASE"/>
    <property type="match status" value="1"/>
</dbReference>
<keyword evidence="4" id="KW-1185">Reference proteome</keyword>
<evidence type="ECO:0000256" key="1">
    <source>
        <dbReference type="ARBA" id="ARBA00022679"/>
    </source>
</evidence>
<dbReference type="GO" id="GO:0016747">
    <property type="term" value="F:acyltransferase activity, transferring groups other than amino-acyl groups"/>
    <property type="evidence" value="ECO:0007669"/>
    <property type="project" value="TreeGrafter"/>
</dbReference>
<feature type="domain" description="Trichothecene 3-O-acetyltransferase-like N-terminal" evidence="2">
    <location>
        <begin position="75"/>
        <end position="177"/>
    </location>
</feature>
<dbReference type="InterPro" id="IPR023213">
    <property type="entry name" value="CAT-like_dom_sf"/>
</dbReference>
<keyword evidence="1" id="KW-0808">Transferase</keyword>
<sequence length="432" mass="48482">MPRSQVFNLHPAGWETDPPSETFPLSTLDYCIGQVYTNYALFFALPDDANSTAVRTLHRGLEITLSNSHNRFFRKSRDSTVALHVQWLDGPDDNFPTLENLRDQHFASRALGDLETWCVPPMTYGENPAAQPTSLPIAAVFKLLLIRGGMVFKMHHHHYADDVMGWAGMLHQLAEICAAVWRNCESPSLPAWDLQGCLLDIKATELKGLASPRDGSYWISTYDAVMAYIWPILTKHRASLFRPDPKQTLLWGEAVDMRRRLDPPVPERMQGNVVYVAIGTQSAVTPLTVEEVISTAPLEKLAWYIRQLTNSVASDSLAAALAAIAPIRDKTSLFLRTDSFPSLSNFVTDWRDTRPCEADFGFGRPCAMRFSFDTVTAGLTVVYLPRNGGDKDEGNEFSIGFEKELVEGLLADPDWTRYFEFRGIDAEDAMRQ</sequence>